<reference evidence="1 3" key="2">
    <citation type="journal article" date="2013" name="Nature">
        <title>Insights into bilaterian evolution from three spiralian genomes.</title>
        <authorList>
            <person name="Simakov O."/>
            <person name="Marletaz F."/>
            <person name="Cho S.J."/>
            <person name="Edsinger-Gonzales E."/>
            <person name="Havlak P."/>
            <person name="Hellsten U."/>
            <person name="Kuo D.H."/>
            <person name="Larsson T."/>
            <person name="Lv J."/>
            <person name="Arendt D."/>
            <person name="Savage R."/>
            <person name="Osoegawa K."/>
            <person name="de Jong P."/>
            <person name="Grimwood J."/>
            <person name="Chapman J.A."/>
            <person name="Shapiro H."/>
            <person name="Aerts A."/>
            <person name="Otillar R.P."/>
            <person name="Terry A.Y."/>
            <person name="Boore J.L."/>
            <person name="Grigoriev I.V."/>
            <person name="Lindberg D.R."/>
            <person name="Seaver E.C."/>
            <person name="Weisblat D.A."/>
            <person name="Putnam N.H."/>
            <person name="Rokhsar D.S."/>
        </authorList>
    </citation>
    <scope>NUCLEOTIDE SEQUENCE</scope>
    <source>
        <strain evidence="1 3">I ESC-2004</strain>
    </source>
</reference>
<protein>
    <submittedName>
        <fullName evidence="1 2">Uncharacterized protein</fullName>
    </submittedName>
</protein>
<proteinExistence type="predicted"/>
<evidence type="ECO:0000313" key="1">
    <source>
        <dbReference type="EMBL" id="ELU11618.1"/>
    </source>
</evidence>
<dbReference type="EMBL" id="KB296584">
    <property type="protein sequence ID" value="ELU11618.1"/>
    <property type="molecule type" value="Genomic_DNA"/>
</dbReference>
<name>R7UYH6_CAPTE</name>
<sequence length="113" mass="13218">MSYPEGITASRKQAIHKISLLNFKLQGGVFHYIETRWIGNEVPASQPSTSASMEVPKAEEWRSVVIDENEMEIILHEKFTQQKEVYLHLNKMMLYPITRSHLCQDKIKRNFLN</sequence>
<reference evidence="2" key="3">
    <citation type="submission" date="2015-06" db="UniProtKB">
        <authorList>
            <consortium name="EnsemblMetazoa"/>
        </authorList>
    </citation>
    <scope>IDENTIFICATION</scope>
</reference>
<dbReference type="EnsemblMetazoa" id="CapteT212664">
    <property type="protein sequence ID" value="CapteP212664"/>
    <property type="gene ID" value="CapteG212664"/>
</dbReference>
<dbReference type="EMBL" id="AMQN01005709">
    <property type="status" value="NOT_ANNOTATED_CDS"/>
    <property type="molecule type" value="Genomic_DNA"/>
</dbReference>
<dbReference type="AlphaFoldDB" id="R7UYH6"/>
<dbReference type="HOGENOM" id="CLU_2135853_0_0_1"/>
<accession>R7UYH6</accession>
<organism evidence="1">
    <name type="scientific">Capitella teleta</name>
    <name type="common">Polychaete worm</name>
    <dbReference type="NCBI Taxonomy" id="283909"/>
    <lineage>
        <taxon>Eukaryota</taxon>
        <taxon>Metazoa</taxon>
        <taxon>Spiralia</taxon>
        <taxon>Lophotrochozoa</taxon>
        <taxon>Annelida</taxon>
        <taxon>Polychaeta</taxon>
        <taxon>Sedentaria</taxon>
        <taxon>Scolecida</taxon>
        <taxon>Capitellidae</taxon>
        <taxon>Capitella</taxon>
    </lineage>
</organism>
<reference evidence="3" key="1">
    <citation type="submission" date="2012-12" db="EMBL/GenBank/DDBJ databases">
        <authorList>
            <person name="Hellsten U."/>
            <person name="Grimwood J."/>
            <person name="Chapman J.A."/>
            <person name="Shapiro H."/>
            <person name="Aerts A."/>
            <person name="Otillar R.P."/>
            <person name="Terry A.Y."/>
            <person name="Boore J.L."/>
            <person name="Simakov O."/>
            <person name="Marletaz F."/>
            <person name="Cho S.-J."/>
            <person name="Edsinger-Gonzales E."/>
            <person name="Havlak P."/>
            <person name="Kuo D.-H."/>
            <person name="Larsson T."/>
            <person name="Lv J."/>
            <person name="Arendt D."/>
            <person name="Savage R."/>
            <person name="Osoegawa K."/>
            <person name="de Jong P."/>
            <person name="Lindberg D.R."/>
            <person name="Seaver E.C."/>
            <person name="Weisblat D.A."/>
            <person name="Putnam N.H."/>
            <person name="Grigoriev I.V."/>
            <person name="Rokhsar D.S."/>
        </authorList>
    </citation>
    <scope>NUCLEOTIDE SEQUENCE</scope>
    <source>
        <strain evidence="3">I ESC-2004</strain>
    </source>
</reference>
<gene>
    <name evidence="1" type="ORF">CAPTEDRAFT_212664</name>
</gene>
<dbReference type="Proteomes" id="UP000014760">
    <property type="component" value="Unassembled WGS sequence"/>
</dbReference>
<keyword evidence="3" id="KW-1185">Reference proteome</keyword>
<evidence type="ECO:0000313" key="3">
    <source>
        <dbReference type="Proteomes" id="UP000014760"/>
    </source>
</evidence>
<evidence type="ECO:0000313" key="2">
    <source>
        <dbReference type="EnsemblMetazoa" id="CapteP212664"/>
    </source>
</evidence>